<reference evidence="1" key="1">
    <citation type="submission" date="2016-01" db="EMBL/GenBank/DDBJ databases">
        <authorList>
            <person name="Regsiter A."/>
            <person name="william w."/>
        </authorList>
    </citation>
    <scope>NUCLEOTIDE SEQUENCE</scope>
    <source>
        <strain evidence="1">NCPPB 1641</strain>
    </source>
</reference>
<organism evidence="1 2">
    <name type="scientific">Agrobacterium deltaense NCPPB 1641</name>
    <dbReference type="NCBI Taxonomy" id="1183425"/>
    <lineage>
        <taxon>Bacteria</taxon>
        <taxon>Pseudomonadati</taxon>
        <taxon>Pseudomonadota</taxon>
        <taxon>Alphaproteobacteria</taxon>
        <taxon>Hyphomicrobiales</taxon>
        <taxon>Rhizobiaceae</taxon>
        <taxon>Rhizobium/Agrobacterium group</taxon>
        <taxon>Agrobacterium</taxon>
    </lineage>
</organism>
<sequence>MVAHKINRATYATTNSIFGIAMNRKTVMMHNHSTSDKKPP</sequence>
<evidence type="ECO:0000313" key="2">
    <source>
        <dbReference type="Proteomes" id="UP000192140"/>
    </source>
</evidence>
<accession>A0A1S7TV93</accession>
<dbReference type="EMBL" id="FCNP01000033">
    <property type="protein sequence ID" value="CVI58493.1"/>
    <property type="molecule type" value="Genomic_DNA"/>
</dbReference>
<gene>
    <name evidence="1" type="ORF">AGR7A_Lc120113</name>
</gene>
<evidence type="ECO:0000313" key="1">
    <source>
        <dbReference type="EMBL" id="CVI58493.1"/>
    </source>
</evidence>
<proteinExistence type="predicted"/>
<protein>
    <submittedName>
        <fullName evidence="1">Uncharacterized protein</fullName>
    </submittedName>
</protein>
<name>A0A1S7TV93_9HYPH</name>
<dbReference type="Proteomes" id="UP000192140">
    <property type="component" value="Unassembled WGS sequence"/>
</dbReference>
<keyword evidence="2" id="KW-1185">Reference proteome</keyword>
<dbReference type="AlphaFoldDB" id="A0A1S7TV93"/>
<comment type="caution">
    <text evidence="1">The sequence shown here is derived from an EMBL/GenBank/DDBJ whole genome shotgun (WGS) entry which is preliminary data.</text>
</comment>